<dbReference type="PANTHER" id="PTHR43205">
    <property type="entry name" value="PROSTAGLANDIN REDUCTASE"/>
    <property type="match status" value="1"/>
</dbReference>
<dbReference type="eggNOG" id="KOG1196">
    <property type="taxonomic scope" value="Eukaryota"/>
</dbReference>
<feature type="domain" description="Enoyl reductase (ER)" evidence="2">
    <location>
        <begin position="61"/>
        <end position="344"/>
    </location>
</feature>
<dbReference type="InterPro" id="IPR020843">
    <property type="entry name" value="ER"/>
</dbReference>
<dbReference type="Proteomes" id="UP000015241">
    <property type="component" value="Unassembled WGS sequence"/>
</dbReference>
<protein>
    <recommendedName>
        <fullName evidence="2">Enoyl reductase (ER) domain-containing protein</fullName>
    </recommendedName>
</protein>
<sequence length="349" mass="37569">MAPVRNARALFHSVPAPNTYPEPGKTTLYDDSQTIDLDTVPLNGGFLIKTLVLSIDPYMRGKMRDASVKSYSPPYTLGQPYVNFGVGRVLRSEHSAVKAGDHVYGVLPFQEYTVVAEPARLGPDIFRVLENKEGLPWSVYVGVCGMPGATAHHAWLELANAKPGETAFVTAAAGPVGATVVQIAKAAGLKVIASAGSEAKVEFVRSLGADVVFNYKTENTRAVLEREGGIDVYWDNVGGESLEAALDAAHRYARFIECGMISGYNSEPYAVKTLGHVVTKELRLSGFIVGSLYHKYREQFYKEIPAAVASGAIKYSEDRSRGLESVGEAIIAVQKGTNNGKKVIVVADV</sequence>
<dbReference type="InterPro" id="IPR045010">
    <property type="entry name" value="MDR_fam"/>
</dbReference>
<proteinExistence type="predicted"/>
<organism evidence="3 4">
    <name type="scientific">Fomitopsis schrenkii</name>
    <name type="common">Brown rot fungus</name>
    <dbReference type="NCBI Taxonomy" id="2126942"/>
    <lineage>
        <taxon>Eukaryota</taxon>
        <taxon>Fungi</taxon>
        <taxon>Dikarya</taxon>
        <taxon>Basidiomycota</taxon>
        <taxon>Agaricomycotina</taxon>
        <taxon>Agaricomycetes</taxon>
        <taxon>Polyporales</taxon>
        <taxon>Fomitopsis</taxon>
    </lineage>
</organism>
<dbReference type="SMART" id="SM00829">
    <property type="entry name" value="PKS_ER"/>
    <property type="match status" value="1"/>
</dbReference>
<dbReference type="FunFam" id="3.40.50.720:FF:000121">
    <property type="entry name" value="Prostaglandin reductase 2"/>
    <property type="match status" value="1"/>
</dbReference>
<dbReference type="InterPro" id="IPR013149">
    <property type="entry name" value="ADH-like_C"/>
</dbReference>
<dbReference type="Pfam" id="PF16884">
    <property type="entry name" value="ADH_N_2"/>
    <property type="match status" value="1"/>
</dbReference>
<dbReference type="OrthoDB" id="809632at2759"/>
<keyword evidence="1" id="KW-0560">Oxidoreductase</keyword>
<dbReference type="FunCoup" id="S8FD22">
    <property type="interactions" value="71"/>
</dbReference>
<evidence type="ECO:0000259" key="2">
    <source>
        <dbReference type="SMART" id="SM00829"/>
    </source>
</evidence>
<reference evidence="3 4" key="1">
    <citation type="journal article" date="2012" name="Science">
        <title>The Paleozoic origin of enzymatic lignin decomposition reconstructed from 31 fungal genomes.</title>
        <authorList>
            <person name="Floudas D."/>
            <person name="Binder M."/>
            <person name="Riley R."/>
            <person name="Barry K."/>
            <person name="Blanchette R.A."/>
            <person name="Henrissat B."/>
            <person name="Martinez A.T."/>
            <person name="Otillar R."/>
            <person name="Spatafora J.W."/>
            <person name="Yadav J.S."/>
            <person name="Aerts A."/>
            <person name="Benoit I."/>
            <person name="Boyd A."/>
            <person name="Carlson A."/>
            <person name="Copeland A."/>
            <person name="Coutinho P.M."/>
            <person name="de Vries R.P."/>
            <person name="Ferreira P."/>
            <person name="Findley K."/>
            <person name="Foster B."/>
            <person name="Gaskell J."/>
            <person name="Glotzer D."/>
            <person name="Gorecki P."/>
            <person name="Heitman J."/>
            <person name="Hesse C."/>
            <person name="Hori C."/>
            <person name="Igarashi K."/>
            <person name="Jurgens J.A."/>
            <person name="Kallen N."/>
            <person name="Kersten P."/>
            <person name="Kohler A."/>
            <person name="Kuees U."/>
            <person name="Kumar T.K.A."/>
            <person name="Kuo A."/>
            <person name="LaButti K."/>
            <person name="Larrondo L.F."/>
            <person name="Lindquist E."/>
            <person name="Ling A."/>
            <person name="Lombard V."/>
            <person name="Lucas S."/>
            <person name="Lundell T."/>
            <person name="Martin R."/>
            <person name="McLaughlin D.J."/>
            <person name="Morgenstern I."/>
            <person name="Morin E."/>
            <person name="Murat C."/>
            <person name="Nagy L.G."/>
            <person name="Nolan M."/>
            <person name="Ohm R.A."/>
            <person name="Patyshakuliyeva A."/>
            <person name="Rokas A."/>
            <person name="Ruiz-Duenas F.J."/>
            <person name="Sabat G."/>
            <person name="Salamov A."/>
            <person name="Samejima M."/>
            <person name="Schmutz J."/>
            <person name="Slot J.C."/>
            <person name="St John F."/>
            <person name="Stenlid J."/>
            <person name="Sun H."/>
            <person name="Sun S."/>
            <person name="Syed K."/>
            <person name="Tsang A."/>
            <person name="Wiebenga A."/>
            <person name="Young D."/>
            <person name="Pisabarro A."/>
            <person name="Eastwood D.C."/>
            <person name="Martin F."/>
            <person name="Cullen D."/>
            <person name="Grigoriev I.V."/>
            <person name="Hibbett D.S."/>
        </authorList>
    </citation>
    <scope>NUCLEOTIDE SEQUENCE</scope>
    <source>
        <strain evidence="4">FP-58527</strain>
    </source>
</reference>
<evidence type="ECO:0000256" key="1">
    <source>
        <dbReference type="ARBA" id="ARBA00023002"/>
    </source>
</evidence>
<keyword evidence="4" id="KW-1185">Reference proteome</keyword>
<dbReference type="HOGENOM" id="CLU_026673_29_1_1"/>
<evidence type="ECO:0000313" key="3">
    <source>
        <dbReference type="EMBL" id="EPS99455.1"/>
    </source>
</evidence>
<dbReference type="InterPro" id="IPR036291">
    <property type="entry name" value="NAD(P)-bd_dom_sf"/>
</dbReference>
<gene>
    <name evidence="3" type="ORF">FOMPIDRAFT_1147349</name>
</gene>
<dbReference type="Gene3D" id="3.40.50.720">
    <property type="entry name" value="NAD(P)-binding Rossmann-like Domain"/>
    <property type="match status" value="1"/>
</dbReference>
<dbReference type="CDD" id="cd05288">
    <property type="entry name" value="PGDH"/>
    <property type="match status" value="1"/>
</dbReference>
<dbReference type="SUPFAM" id="SSF50129">
    <property type="entry name" value="GroES-like"/>
    <property type="match status" value="1"/>
</dbReference>
<dbReference type="SUPFAM" id="SSF51735">
    <property type="entry name" value="NAD(P)-binding Rossmann-fold domains"/>
    <property type="match status" value="1"/>
</dbReference>
<dbReference type="EMBL" id="KE504156">
    <property type="protein sequence ID" value="EPS99455.1"/>
    <property type="molecule type" value="Genomic_DNA"/>
</dbReference>
<accession>S8FD22</accession>
<dbReference type="Gene3D" id="3.90.180.10">
    <property type="entry name" value="Medium-chain alcohol dehydrogenases, catalytic domain"/>
    <property type="match status" value="1"/>
</dbReference>
<dbReference type="InParanoid" id="S8FD22"/>
<dbReference type="Pfam" id="PF00107">
    <property type="entry name" value="ADH_zinc_N"/>
    <property type="match status" value="1"/>
</dbReference>
<dbReference type="InterPro" id="IPR011032">
    <property type="entry name" value="GroES-like_sf"/>
</dbReference>
<dbReference type="GO" id="GO:0016628">
    <property type="term" value="F:oxidoreductase activity, acting on the CH-CH group of donors, NAD or NADP as acceptor"/>
    <property type="evidence" value="ECO:0007669"/>
    <property type="project" value="InterPro"/>
</dbReference>
<dbReference type="AlphaFoldDB" id="S8FD22"/>
<evidence type="ECO:0000313" key="4">
    <source>
        <dbReference type="Proteomes" id="UP000015241"/>
    </source>
</evidence>
<name>S8FD22_FOMSC</name>
<dbReference type="InterPro" id="IPR041694">
    <property type="entry name" value="ADH_N_2"/>
</dbReference>
<dbReference type="PANTHER" id="PTHR43205:SF7">
    <property type="entry name" value="PROSTAGLANDIN REDUCTASE 1"/>
    <property type="match status" value="1"/>
</dbReference>